<dbReference type="EnsemblMetazoa" id="Aqu2.1.11508_001">
    <property type="protein sequence ID" value="Aqu2.1.11508_001"/>
    <property type="gene ID" value="Aqu2.1.11508"/>
</dbReference>
<protein>
    <submittedName>
        <fullName evidence="2">Uncharacterized protein</fullName>
    </submittedName>
</protein>
<evidence type="ECO:0000256" key="1">
    <source>
        <dbReference type="SAM" id="MobiDB-lite"/>
    </source>
</evidence>
<dbReference type="AlphaFoldDB" id="A0A1X7TAD0"/>
<proteinExistence type="predicted"/>
<reference evidence="2" key="1">
    <citation type="submission" date="2017-05" db="UniProtKB">
        <authorList>
            <consortium name="EnsemblMetazoa"/>
        </authorList>
    </citation>
    <scope>IDENTIFICATION</scope>
</reference>
<feature type="region of interest" description="Disordered" evidence="1">
    <location>
        <begin position="37"/>
        <end position="66"/>
    </location>
</feature>
<sequence>MFSRDVTFNEAISGFETRNDVTYVQIDLIDDNECEEVVDDTQTTGDDDRIEESTPTTPTCRRSTHERKRPDYYGVYINLTEVKKEPTAVSEA</sequence>
<organism evidence="2">
    <name type="scientific">Amphimedon queenslandica</name>
    <name type="common">Sponge</name>
    <dbReference type="NCBI Taxonomy" id="400682"/>
    <lineage>
        <taxon>Eukaryota</taxon>
        <taxon>Metazoa</taxon>
        <taxon>Porifera</taxon>
        <taxon>Demospongiae</taxon>
        <taxon>Heteroscleromorpha</taxon>
        <taxon>Haplosclerida</taxon>
        <taxon>Niphatidae</taxon>
        <taxon>Amphimedon</taxon>
    </lineage>
</organism>
<accession>A0A1X7TAD0</accession>
<name>A0A1X7TAD0_AMPQE</name>
<evidence type="ECO:0000313" key="2">
    <source>
        <dbReference type="EnsemblMetazoa" id="Aqu2.1.11508_001"/>
    </source>
</evidence>
<dbReference type="InParanoid" id="A0A1X7TAD0"/>